<accession>A0ABD4T8V2</accession>
<keyword evidence="3" id="KW-1185">Reference proteome</keyword>
<feature type="region of interest" description="Disordered" evidence="1">
    <location>
        <begin position="28"/>
        <end position="56"/>
    </location>
</feature>
<organism evidence="2 3">
    <name type="scientific">Lyngbya confervoides BDU141951</name>
    <dbReference type="NCBI Taxonomy" id="1574623"/>
    <lineage>
        <taxon>Bacteria</taxon>
        <taxon>Bacillati</taxon>
        <taxon>Cyanobacteriota</taxon>
        <taxon>Cyanophyceae</taxon>
        <taxon>Oscillatoriophycideae</taxon>
        <taxon>Oscillatoriales</taxon>
        <taxon>Microcoleaceae</taxon>
        <taxon>Lyngbya</taxon>
    </lineage>
</organism>
<sequence>MFLMRKESATLVKVMDLEALFNPLRDQVQGQHQAGEEEQPPRWFPKQGLAFPSGEALPQCWTDANYRQP</sequence>
<evidence type="ECO:0000313" key="2">
    <source>
        <dbReference type="EMBL" id="MCM1984874.1"/>
    </source>
</evidence>
<evidence type="ECO:0000313" key="3">
    <source>
        <dbReference type="Proteomes" id="UP000031561"/>
    </source>
</evidence>
<protein>
    <submittedName>
        <fullName evidence="2">Acetyltransferase</fullName>
    </submittedName>
</protein>
<name>A0ABD4T8V2_9CYAN</name>
<proteinExistence type="predicted"/>
<evidence type="ECO:0000256" key="1">
    <source>
        <dbReference type="SAM" id="MobiDB-lite"/>
    </source>
</evidence>
<dbReference type="AlphaFoldDB" id="A0ABD4T8V2"/>
<reference evidence="2 3" key="1">
    <citation type="journal article" date="2015" name="Genome Announc.">
        <title>Draft Genome Sequence of Filamentous Marine Cyanobacterium Lyngbya confervoides Strain BDU141951.</title>
        <authorList>
            <person name="Chandrababunaidu M.M."/>
            <person name="Sen D."/>
            <person name="Tripathy S."/>
        </authorList>
    </citation>
    <scope>NUCLEOTIDE SEQUENCE [LARGE SCALE GENOMIC DNA]</scope>
    <source>
        <strain evidence="2 3">BDU141951</strain>
    </source>
</reference>
<dbReference type="EMBL" id="JTHE03000106">
    <property type="protein sequence ID" value="MCM1984874.1"/>
    <property type="molecule type" value="Genomic_DNA"/>
</dbReference>
<gene>
    <name evidence="2" type="ORF">QQ91_0018795</name>
</gene>
<comment type="caution">
    <text evidence="2">The sequence shown here is derived from an EMBL/GenBank/DDBJ whole genome shotgun (WGS) entry which is preliminary data.</text>
</comment>
<dbReference type="Proteomes" id="UP000031561">
    <property type="component" value="Unassembled WGS sequence"/>
</dbReference>